<dbReference type="OrthoDB" id="346910at2759"/>
<dbReference type="EMBL" id="LNIX01000032">
    <property type="protein sequence ID" value="OXA40742.1"/>
    <property type="molecule type" value="Genomic_DNA"/>
</dbReference>
<gene>
    <name evidence="1" type="ORF">Fcan01_24423</name>
</gene>
<reference evidence="1 2" key="1">
    <citation type="submission" date="2015-12" db="EMBL/GenBank/DDBJ databases">
        <title>The genome of Folsomia candida.</title>
        <authorList>
            <person name="Faddeeva A."/>
            <person name="Derks M.F."/>
            <person name="Anvar Y."/>
            <person name="Smit S."/>
            <person name="Van Straalen N."/>
            <person name="Roelofs D."/>
        </authorList>
    </citation>
    <scope>NUCLEOTIDE SEQUENCE [LARGE SCALE GENOMIC DNA]</scope>
    <source>
        <strain evidence="1 2">VU population</strain>
        <tissue evidence="1">Whole body</tissue>
    </source>
</reference>
<organism evidence="1 2">
    <name type="scientific">Folsomia candida</name>
    <name type="common">Springtail</name>
    <dbReference type="NCBI Taxonomy" id="158441"/>
    <lineage>
        <taxon>Eukaryota</taxon>
        <taxon>Metazoa</taxon>
        <taxon>Ecdysozoa</taxon>
        <taxon>Arthropoda</taxon>
        <taxon>Hexapoda</taxon>
        <taxon>Collembola</taxon>
        <taxon>Entomobryomorpha</taxon>
        <taxon>Isotomoidea</taxon>
        <taxon>Isotomidae</taxon>
        <taxon>Proisotominae</taxon>
        <taxon>Folsomia</taxon>
    </lineage>
</organism>
<protein>
    <submittedName>
        <fullName evidence="1">Uncharacterized protein</fullName>
    </submittedName>
</protein>
<accession>A0A226D5B7</accession>
<name>A0A226D5B7_FOLCA</name>
<dbReference type="AlphaFoldDB" id="A0A226D5B7"/>
<dbReference type="Proteomes" id="UP000198287">
    <property type="component" value="Unassembled WGS sequence"/>
</dbReference>
<sequence>MTPGGAKWPMRRAIQDPRAISDPHSVSIWTETHFSKLVMYLDPGRIELAPYRELFGLRGRNQGDYFIVDLTGNGMAWELCKLHGALNANYISGMGLHTVLHASLATPMALTFEYLAAKKTSQNSVESVVYSEGSPYYYWPVDTSNGGIYNLARLIFDGWGHPDTKHPIYNGYNNSRKEEIITYTENEDVFPLRKFVNRFLPPIEDFVENVVTLVGQGETEMAYISEFLLNLRDKLPLESWCGAMYQITAKLLNFFVFNAFLHSVEHVLLESKQMKDFQGIIRIGVDFENTKTNREDISDCLRKINSVSDSWKMYLMANMVSYPHLSLNFAGFFAKEGGYFGSQVFSKKFAPDWLKLVKCYEEEFASGLEHIFQDKRDTRVWANMTLSDLGVSVQSKK</sequence>
<evidence type="ECO:0000313" key="1">
    <source>
        <dbReference type="EMBL" id="OXA40742.1"/>
    </source>
</evidence>
<proteinExistence type="predicted"/>
<evidence type="ECO:0000313" key="2">
    <source>
        <dbReference type="Proteomes" id="UP000198287"/>
    </source>
</evidence>
<comment type="caution">
    <text evidence="1">The sequence shown here is derived from an EMBL/GenBank/DDBJ whole genome shotgun (WGS) entry which is preliminary data.</text>
</comment>
<keyword evidence="2" id="KW-1185">Reference proteome</keyword>